<sequence>MRAVTIALAAIPVVFGGLGLAAISGALDPLMPPSTVADDSHLGPDATHTSESAANSGTSIDGRRPHLSVIDGYANFALPVHISGILSLLPVADADLAPLPSAEGRDDDTESAGTSWNAPDEASPHVGTPAAPVAPPVRDYSPSGAEPTIANQAPSPSRPMPPTLPSHSPLGGGGGDWQRPIQESLRAPESQASRTEEQISNARPPHAGVPGRPPHADTQGPPAHAADNNGRSDNGNPGNSGNGNGNGNGNSGNSGNGNSGNGNGNSGQGRFGTDGAKVDLDSKRPDHAGGPGGPDGNARSGGR</sequence>
<accession>A0ABV5JUL9</accession>
<dbReference type="EMBL" id="JBHMDY010000031">
    <property type="protein sequence ID" value="MFB9261388.1"/>
    <property type="molecule type" value="Genomic_DNA"/>
</dbReference>
<gene>
    <name evidence="2" type="ORF">ACFFVD_16505</name>
</gene>
<keyword evidence="3" id="KW-1185">Reference proteome</keyword>
<feature type="compositionally biased region" description="Polar residues" evidence="1">
    <location>
        <begin position="190"/>
        <end position="201"/>
    </location>
</feature>
<proteinExistence type="predicted"/>
<reference evidence="2 3" key="1">
    <citation type="submission" date="2024-09" db="EMBL/GenBank/DDBJ databases">
        <authorList>
            <person name="Sun Q."/>
            <person name="Mori K."/>
        </authorList>
    </citation>
    <scope>NUCLEOTIDE SEQUENCE [LARGE SCALE GENOMIC DNA]</scope>
    <source>
        <strain evidence="2 3">CCM 7659</strain>
    </source>
</reference>
<feature type="compositionally biased region" description="Low complexity" evidence="1">
    <location>
        <begin position="228"/>
        <end position="237"/>
    </location>
</feature>
<protein>
    <submittedName>
        <fullName evidence="2">Uncharacterized protein</fullName>
    </submittedName>
</protein>
<evidence type="ECO:0000313" key="3">
    <source>
        <dbReference type="Proteomes" id="UP001589700"/>
    </source>
</evidence>
<feature type="region of interest" description="Disordered" evidence="1">
    <location>
        <begin position="99"/>
        <end position="303"/>
    </location>
</feature>
<feature type="compositionally biased region" description="Gly residues" evidence="1">
    <location>
        <begin position="238"/>
        <end position="272"/>
    </location>
</feature>
<dbReference type="Proteomes" id="UP001589700">
    <property type="component" value="Unassembled WGS sequence"/>
</dbReference>
<feature type="compositionally biased region" description="Polar residues" evidence="1">
    <location>
        <begin position="47"/>
        <end position="59"/>
    </location>
</feature>
<evidence type="ECO:0000256" key="1">
    <source>
        <dbReference type="SAM" id="MobiDB-lite"/>
    </source>
</evidence>
<feature type="compositionally biased region" description="Basic and acidic residues" evidence="1">
    <location>
        <begin position="276"/>
        <end position="287"/>
    </location>
</feature>
<comment type="caution">
    <text evidence="2">The sequence shown here is derived from an EMBL/GenBank/DDBJ whole genome shotgun (WGS) entry which is preliminary data.</text>
</comment>
<evidence type="ECO:0000313" key="2">
    <source>
        <dbReference type="EMBL" id="MFB9261388.1"/>
    </source>
</evidence>
<dbReference type="RefSeq" id="WP_182633511.1">
    <property type="nucleotide sequence ID" value="NZ_JAALDM010000310.1"/>
</dbReference>
<name>A0ABV5JUL9_9ACTN</name>
<feature type="compositionally biased region" description="Gly residues" evidence="1">
    <location>
        <begin position="289"/>
        <end position="303"/>
    </location>
</feature>
<feature type="region of interest" description="Disordered" evidence="1">
    <location>
        <begin position="35"/>
        <end position="64"/>
    </location>
</feature>
<organism evidence="2 3">
    <name type="scientific">Dietzia aerolata</name>
    <dbReference type="NCBI Taxonomy" id="595984"/>
    <lineage>
        <taxon>Bacteria</taxon>
        <taxon>Bacillati</taxon>
        <taxon>Actinomycetota</taxon>
        <taxon>Actinomycetes</taxon>
        <taxon>Mycobacteriales</taxon>
        <taxon>Dietziaceae</taxon>
        <taxon>Dietzia</taxon>
    </lineage>
</organism>